<dbReference type="PANTHER" id="PTHR43081:SF1">
    <property type="entry name" value="ADENYLATE CYCLASE, TERMINAL-DIFFERENTIATION SPECIFIC"/>
    <property type="match status" value="1"/>
</dbReference>
<sequence length="357" mass="40543">MKTLLQIITGFILAGYTYLTVIIAVGHAFGKTIYPCDFFSYFRVTLIAILVGTAVTIPELFIIPKMIGRLSFGLNLLARTVLYLFFAALAVVLFSVAYYSISLSTLPWHLLRHASVVAFVKGEFLVILLLCLIVAFLINALRLIVNRFGEGVFWNYISGRYHIPHEEERIFMFLDLYASTTIAEKIGHYQYHQFLNELFTDISEPIWHNLGEIYQYVGDEVVITWPVQIGLKDAHCLKCFFEIRSVLKSKEAHYEAEYGFVPEFKAGLHAGKVIAGEVGELKTEIVFHGDTVNTASRIHSECSVYRRDFLISGDVLKLLQPYLKGQYDIEYIGHILLKGKENEIALYSIHPAIALKL</sequence>
<feature type="transmembrane region" description="Helical" evidence="1">
    <location>
        <begin position="124"/>
        <end position="145"/>
    </location>
</feature>
<reference evidence="3 4" key="1">
    <citation type="submission" date="2008-06" db="EMBL/GenBank/DDBJ databases">
        <title>Complete sequence of Chloroherpeton thalassium ATCC 35110.</title>
        <authorList>
            <consortium name="US DOE Joint Genome Institute"/>
            <person name="Lucas S."/>
            <person name="Copeland A."/>
            <person name="Lapidus A."/>
            <person name="Glavina del Rio T."/>
            <person name="Dalin E."/>
            <person name="Tice H."/>
            <person name="Bruce D."/>
            <person name="Goodwin L."/>
            <person name="Pitluck S."/>
            <person name="Schmutz J."/>
            <person name="Larimer F."/>
            <person name="Land M."/>
            <person name="Hauser L."/>
            <person name="Kyrpides N."/>
            <person name="Mikhailova N."/>
            <person name="Liu Z."/>
            <person name="Li T."/>
            <person name="Zhao F."/>
            <person name="Overmann J."/>
            <person name="Bryant D.A."/>
            <person name="Richardson P."/>
        </authorList>
    </citation>
    <scope>NUCLEOTIDE SEQUENCE [LARGE SCALE GENOMIC DNA]</scope>
    <source>
        <strain evidence="4">ATCC 35110 / GB-78</strain>
    </source>
</reference>
<name>B3QSX5_CHLT3</name>
<proteinExistence type="predicted"/>
<dbReference type="GO" id="GO:0009190">
    <property type="term" value="P:cyclic nucleotide biosynthetic process"/>
    <property type="evidence" value="ECO:0007669"/>
    <property type="project" value="InterPro"/>
</dbReference>
<accession>B3QSX5</accession>
<feature type="transmembrane region" description="Helical" evidence="1">
    <location>
        <begin position="41"/>
        <end position="61"/>
    </location>
</feature>
<dbReference type="GO" id="GO:0035556">
    <property type="term" value="P:intracellular signal transduction"/>
    <property type="evidence" value="ECO:0007669"/>
    <property type="project" value="InterPro"/>
</dbReference>
<dbReference type="EMBL" id="CP001100">
    <property type="protein sequence ID" value="ACF12618.1"/>
    <property type="molecule type" value="Genomic_DNA"/>
</dbReference>
<dbReference type="HOGENOM" id="CLU_055425_1_0_10"/>
<dbReference type="Proteomes" id="UP000001208">
    <property type="component" value="Chromosome"/>
</dbReference>
<evidence type="ECO:0000313" key="3">
    <source>
        <dbReference type="EMBL" id="ACF12618.1"/>
    </source>
</evidence>
<dbReference type="Pfam" id="PF00211">
    <property type="entry name" value="Guanylate_cyc"/>
    <property type="match status" value="1"/>
</dbReference>
<dbReference type="InterPro" id="IPR001054">
    <property type="entry name" value="A/G_cyclase"/>
</dbReference>
<protein>
    <submittedName>
        <fullName evidence="3">Putative adenylate/guanylate cyclase</fullName>
    </submittedName>
</protein>
<keyword evidence="1" id="KW-0472">Membrane</keyword>
<dbReference type="AlphaFoldDB" id="B3QSX5"/>
<feature type="transmembrane region" description="Helical" evidence="1">
    <location>
        <begin position="81"/>
        <end position="101"/>
    </location>
</feature>
<organism evidence="3 4">
    <name type="scientific">Chloroherpeton thalassium (strain ATCC 35110 / GB-78)</name>
    <dbReference type="NCBI Taxonomy" id="517418"/>
    <lineage>
        <taxon>Bacteria</taxon>
        <taxon>Pseudomonadati</taxon>
        <taxon>Chlorobiota</taxon>
        <taxon>Chlorobiia</taxon>
        <taxon>Chlorobiales</taxon>
        <taxon>Chloroherpetonaceae</taxon>
        <taxon>Chloroherpeton</taxon>
    </lineage>
</organism>
<keyword evidence="1" id="KW-0812">Transmembrane</keyword>
<dbReference type="InterPro" id="IPR029787">
    <property type="entry name" value="Nucleotide_cyclase"/>
</dbReference>
<dbReference type="eggNOG" id="COG2114">
    <property type="taxonomic scope" value="Bacteria"/>
</dbReference>
<dbReference type="PROSITE" id="PS50125">
    <property type="entry name" value="GUANYLATE_CYCLASE_2"/>
    <property type="match status" value="1"/>
</dbReference>
<dbReference type="PANTHER" id="PTHR43081">
    <property type="entry name" value="ADENYLATE CYCLASE, TERMINAL-DIFFERENTIATION SPECIFIC-RELATED"/>
    <property type="match status" value="1"/>
</dbReference>
<dbReference type="CDD" id="cd07302">
    <property type="entry name" value="CHD"/>
    <property type="match status" value="1"/>
</dbReference>
<feature type="domain" description="Guanylate cyclase" evidence="2">
    <location>
        <begin position="170"/>
        <end position="299"/>
    </location>
</feature>
<dbReference type="Gene3D" id="3.30.70.1230">
    <property type="entry name" value="Nucleotide cyclase"/>
    <property type="match status" value="1"/>
</dbReference>
<dbReference type="SUPFAM" id="SSF55073">
    <property type="entry name" value="Nucleotide cyclase"/>
    <property type="match status" value="1"/>
</dbReference>
<evidence type="ECO:0000313" key="4">
    <source>
        <dbReference type="Proteomes" id="UP000001208"/>
    </source>
</evidence>
<evidence type="ECO:0000259" key="2">
    <source>
        <dbReference type="PROSITE" id="PS50125"/>
    </source>
</evidence>
<evidence type="ECO:0000256" key="1">
    <source>
        <dbReference type="SAM" id="Phobius"/>
    </source>
</evidence>
<dbReference type="STRING" id="517418.Ctha_0147"/>
<feature type="transmembrane region" description="Helical" evidence="1">
    <location>
        <begin position="7"/>
        <end position="29"/>
    </location>
</feature>
<keyword evidence="4" id="KW-1185">Reference proteome</keyword>
<dbReference type="GO" id="GO:0004016">
    <property type="term" value="F:adenylate cyclase activity"/>
    <property type="evidence" value="ECO:0007669"/>
    <property type="project" value="UniProtKB-ARBA"/>
</dbReference>
<dbReference type="RefSeq" id="WP_012498702.1">
    <property type="nucleotide sequence ID" value="NC_011026.1"/>
</dbReference>
<dbReference type="InterPro" id="IPR050697">
    <property type="entry name" value="Adenylyl/Guanylyl_Cyclase_3/4"/>
</dbReference>
<gene>
    <name evidence="3" type="ordered locus">Ctha_0147</name>
</gene>
<dbReference type="KEGG" id="cts:Ctha_0147"/>
<keyword evidence="1" id="KW-1133">Transmembrane helix</keyword>